<evidence type="ECO:0000256" key="4">
    <source>
        <dbReference type="ARBA" id="ARBA00023136"/>
    </source>
</evidence>
<evidence type="ECO:0000256" key="3">
    <source>
        <dbReference type="ARBA" id="ARBA00022989"/>
    </source>
</evidence>
<organism evidence="6 7">
    <name type="scientific">Stenotrophomonas maltophilia</name>
    <name type="common">Pseudomonas maltophilia</name>
    <name type="synonym">Xanthomonas maltophilia</name>
    <dbReference type="NCBI Taxonomy" id="40324"/>
    <lineage>
        <taxon>Bacteria</taxon>
        <taxon>Pseudomonadati</taxon>
        <taxon>Pseudomonadota</taxon>
        <taxon>Gammaproteobacteria</taxon>
        <taxon>Lysobacterales</taxon>
        <taxon>Lysobacteraceae</taxon>
        <taxon>Stenotrophomonas</taxon>
        <taxon>Stenotrophomonas maltophilia group</taxon>
    </lineage>
</organism>
<evidence type="ECO:0000256" key="2">
    <source>
        <dbReference type="ARBA" id="ARBA00022692"/>
    </source>
</evidence>
<comment type="caution">
    <text evidence="6">The sequence shown here is derived from an EMBL/GenBank/DDBJ whole genome shotgun (WGS) entry which is preliminary data.</text>
</comment>
<dbReference type="Pfam" id="PF04505">
    <property type="entry name" value="CD225"/>
    <property type="match status" value="1"/>
</dbReference>
<comment type="subcellular location">
    <subcellularLocation>
        <location evidence="1">Membrane</location>
    </subcellularLocation>
</comment>
<accession>A0AAJ2MU61</accession>
<evidence type="ECO:0000313" key="7">
    <source>
        <dbReference type="Proteomes" id="UP001251948"/>
    </source>
</evidence>
<evidence type="ECO:0000256" key="5">
    <source>
        <dbReference type="SAM" id="Phobius"/>
    </source>
</evidence>
<dbReference type="InterPro" id="IPR051423">
    <property type="entry name" value="CD225/Dispanin"/>
</dbReference>
<keyword evidence="2 5" id="KW-0812">Transmembrane</keyword>
<feature type="transmembrane region" description="Helical" evidence="5">
    <location>
        <begin position="82"/>
        <end position="106"/>
    </location>
</feature>
<keyword evidence="4 5" id="KW-0472">Membrane</keyword>
<dbReference type="InterPro" id="IPR007593">
    <property type="entry name" value="CD225/Dispanin_fam"/>
</dbReference>
<protein>
    <submittedName>
        <fullName evidence="6">CD225/dispanin family protein</fullName>
    </submittedName>
</protein>
<dbReference type="AlphaFoldDB" id="A0AAJ2MU61"/>
<evidence type="ECO:0000313" key="6">
    <source>
        <dbReference type="EMBL" id="MDT3469783.1"/>
    </source>
</evidence>
<dbReference type="EMBL" id="JAVSKO010000007">
    <property type="protein sequence ID" value="MDT3469783.1"/>
    <property type="molecule type" value="Genomic_DNA"/>
</dbReference>
<dbReference type="PANTHER" id="PTHR14948">
    <property type="entry name" value="NG5"/>
    <property type="match status" value="1"/>
</dbReference>
<evidence type="ECO:0000256" key="1">
    <source>
        <dbReference type="ARBA" id="ARBA00004370"/>
    </source>
</evidence>
<keyword evidence="3 5" id="KW-1133">Transmembrane helix</keyword>
<sequence>MQHRTHITAPRAGGIIRAPIKEIQRMEHTTPAAPKNHLMWAVLSIFGGFWPFGIVATVYANRTSSLLAAGQIGPATVASRKALRWMIASFVTLPLCVLLLVGYALILRAAG</sequence>
<proteinExistence type="predicted"/>
<dbReference type="Proteomes" id="UP001251948">
    <property type="component" value="Unassembled WGS sequence"/>
</dbReference>
<dbReference type="PANTHER" id="PTHR14948:SF25">
    <property type="entry name" value="DUF4190 DOMAIN-CONTAINING PROTEIN"/>
    <property type="match status" value="1"/>
</dbReference>
<name>A0AAJ2MU61_STEMA</name>
<reference evidence="6" key="1">
    <citation type="submission" date="2023-07" db="EMBL/GenBank/DDBJ databases">
        <title>Comparative genomics of clinical Stenotrophomonas maltophilia isolates reveals regions of diversity which correlate with colonization and persistence in vivo.</title>
        <authorList>
            <person name="Mcdaniel M.S."/>
            <person name="Swords W.E."/>
            <person name="Sumpter N.A."/>
            <person name="Lindgren N.R."/>
            <person name="Billiot C.E."/>
        </authorList>
    </citation>
    <scope>NUCLEOTIDE SEQUENCE</scope>
    <source>
        <strain evidence="6">Ism4</strain>
    </source>
</reference>
<dbReference type="RefSeq" id="WP_308309553.1">
    <property type="nucleotide sequence ID" value="NZ_JAVSKO010000007.1"/>
</dbReference>
<dbReference type="GO" id="GO:0016020">
    <property type="term" value="C:membrane"/>
    <property type="evidence" value="ECO:0007669"/>
    <property type="project" value="UniProtKB-SubCell"/>
</dbReference>
<gene>
    <name evidence="6" type="ORF">ROV92_17510</name>
</gene>
<feature type="transmembrane region" description="Helical" evidence="5">
    <location>
        <begin position="38"/>
        <end position="61"/>
    </location>
</feature>